<evidence type="ECO:0000256" key="7">
    <source>
        <dbReference type="ARBA" id="ARBA00022741"/>
    </source>
</evidence>
<dbReference type="SUPFAM" id="SSF52440">
    <property type="entry name" value="PreATP-grasp domain"/>
    <property type="match status" value="1"/>
</dbReference>
<dbReference type="Pfam" id="PF02786">
    <property type="entry name" value="CPSase_L_D2"/>
    <property type="match status" value="1"/>
</dbReference>
<dbReference type="PROSITE" id="PS50979">
    <property type="entry name" value="BC"/>
    <property type="match status" value="1"/>
</dbReference>
<dbReference type="FunFam" id="3.30.1490.20:FF:000018">
    <property type="entry name" value="Biotin carboxylase"/>
    <property type="match status" value="1"/>
</dbReference>
<evidence type="ECO:0000256" key="4">
    <source>
        <dbReference type="ARBA" id="ARBA00013263"/>
    </source>
</evidence>
<evidence type="ECO:0000256" key="5">
    <source>
        <dbReference type="ARBA" id="ARBA00022598"/>
    </source>
</evidence>
<dbReference type="GO" id="GO:0004075">
    <property type="term" value="F:biotin carboxylase activity"/>
    <property type="evidence" value="ECO:0007669"/>
    <property type="project" value="UniProtKB-EC"/>
</dbReference>
<dbReference type="InterPro" id="IPR016185">
    <property type="entry name" value="PreATP-grasp_dom_sf"/>
</dbReference>
<dbReference type="InterPro" id="IPR011761">
    <property type="entry name" value="ATP-grasp"/>
</dbReference>
<evidence type="ECO:0000259" key="15">
    <source>
        <dbReference type="PROSITE" id="PS50979"/>
    </source>
</evidence>
<accession>A0A1M6QPJ2</accession>
<dbReference type="EMBL" id="FRAC01000010">
    <property type="protein sequence ID" value="SHK22171.1"/>
    <property type="molecule type" value="Genomic_DNA"/>
</dbReference>
<evidence type="ECO:0000256" key="11">
    <source>
        <dbReference type="ARBA" id="ARBA00048600"/>
    </source>
</evidence>
<evidence type="ECO:0000313" key="17">
    <source>
        <dbReference type="Proteomes" id="UP000184386"/>
    </source>
</evidence>
<evidence type="ECO:0000256" key="3">
    <source>
        <dbReference type="ARBA" id="ARBA00011750"/>
    </source>
</evidence>
<dbReference type="AlphaFoldDB" id="A0A1M6QPJ2"/>
<evidence type="ECO:0000256" key="9">
    <source>
        <dbReference type="ARBA" id="ARBA00022842"/>
    </source>
</evidence>
<evidence type="ECO:0000256" key="1">
    <source>
        <dbReference type="ARBA" id="ARBA00003761"/>
    </source>
</evidence>
<keyword evidence="5 13" id="KW-0436">Ligase</keyword>
<dbReference type="FunFam" id="3.30.470.20:FF:000028">
    <property type="entry name" value="Methylcrotonoyl-CoA carboxylase subunit alpha, mitochondrial"/>
    <property type="match status" value="1"/>
</dbReference>
<dbReference type="InterPro" id="IPR011764">
    <property type="entry name" value="Biotin_carboxylation_dom"/>
</dbReference>
<dbReference type="InterPro" id="IPR005479">
    <property type="entry name" value="CPAse_ATP-bd"/>
</dbReference>
<dbReference type="Gene3D" id="3.30.470.20">
    <property type="entry name" value="ATP-grasp fold, B domain"/>
    <property type="match status" value="1"/>
</dbReference>
<sequence>MINKINKILIANRGEIAVRIIRACREMGITSVAICSDVDKDALHAQLADETICIGPVSSKDSYLKMDRIISAACAAEVDAIHPGFGFLSENARFSDLCKKCGIIFIGPTGDVIDKMGNKSEARRTMIEAGVPVVPGTKEAVASAEEGLKIASDIGYPVIIKASAGGGGKGMRIVRREEEFAKLFETAGQEAKNSFGDDTLYIEKYVEGARHIEFQILADNYGHVIHLGERDCSLQRRHQKLIEESPAHHMPPEIRKAMGEAAVKAAKTVGYQNAGTIEFILDKDNRFYFIEMNTRIQVEHGITELVTGIDLIKEQIKIAGGRPLNLSQEDVVMNGHAIECRINAENPMKDFMPCPGTVTSLHFPGGNGVRIDSALYAGYKIPAAYDSLLVKLMVHDTDREQAIQKMRGVLGELVIEGIDTNLDFQYMLISHEEFIKGNTDTSFVENLLKDRKAISKAAV</sequence>
<dbReference type="RefSeq" id="WP_073275330.1">
    <property type="nucleotide sequence ID" value="NZ_FRAC01000010.1"/>
</dbReference>
<dbReference type="STRING" id="1121322.SAMN02745136_01972"/>
<keyword evidence="13" id="KW-0276">Fatty acid metabolism</keyword>
<reference evidence="16 17" key="1">
    <citation type="submission" date="2016-11" db="EMBL/GenBank/DDBJ databases">
        <authorList>
            <person name="Jaros S."/>
            <person name="Januszkiewicz K."/>
            <person name="Wedrychowicz H."/>
        </authorList>
    </citation>
    <scope>NUCLEOTIDE SEQUENCE [LARGE SCALE GENOMIC DNA]</scope>
    <source>
        <strain evidence="16 17">DSM 15929</strain>
    </source>
</reference>
<dbReference type="GO" id="GO:0005524">
    <property type="term" value="F:ATP binding"/>
    <property type="evidence" value="ECO:0007669"/>
    <property type="project" value="UniProtKB-UniRule"/>
</dbReference>
<dbReference type="SUPFAM" id="SSF56059">
    <property type="entry name" value="Glutathione synthetase ATP-binding domain-like"/>
    <property type="match status" value="1"/>
</dbReference>
<comment type="catalytic activity">
    <reaction evidence="11 13">
        <text>N(6)-biotinyl-L-lysyl-[protein] + hydrogencarbonate + ATP = N(6)-carboxybiotinyl-L-lysyl-[protein] + ADP + phosphate + H(+)</text>
        <dbReference type="Rhea" id="RHEA:13501"/>
        <dbReference type="Rhea" id="RHEA-COMP:10505"/>
        <dbReference type="Rhea" id="RHEA-COMP:10506"/>
        <dbReference type="ChEBI" id="CHEBI:15378"/>
        <dbReference type="ChEBI" id="CHEBI:17544"/>
        <dbReference type="ChEBI" id="CHEBI:30616"/>
        <dbReference type="ChEBI" id="CHEBI:43474"/>
        <dbReference type="ChEBI" id="CHEBI:83144"/>
        <dbReference type="ChEBI" id="CHEBI:83145"/>
        <dbReference type="ChEBI" id="CHEBI:456216"/>
        <dbReference type="EC" id="6.3.4.14"/>
    </reaction>
</comment>
<dbReference type="PROSITE" id="PS00866">
    <property type="entry name" value="CPSASE_1"/>
    <property type="match status" value="1"/>
</dbReference>
<dbReference type="SUPFAM" id="SSF51246">
    <property type="entry name" value="Rudiment single hybrid motif"/>
    <property type="match status" value="1"/>
</dbReference>
<evidence type="ECO:0000313" key="16">
    <source>
        <dbReference type="EMBL" id="SHK22171.1"/>
    </source>
</evidence>
<evidence type="ECO:0000256" key="8">
    <source>
        <dbReference type="ARBA" id="ARBA00022840"/>
    </source>
</evidence>
<dbReference type="PROSITE" id="PS50975">
    <property type="entry name" value="ATP_GRASP"/>
    <property type="match status" value="1"/>
</dbReference>
<dbReference type="Pfam" id="PF02785">
    <property type="entry name" value="Biotin_carb_C"/>
    <property type="match status" value="1"/>
</dbReference>
<dbReference type="NCBIfam" id="NF006367">
    <property type="entry name" value="PRK08591.1"/>
    <property type="match status" value="1"/>
</dbReference>
<comment type="pathway">
    <text evidence="2 13">Lipid metabolism; malonyl-CoA biosynthesis; malonyl-CoA from acetyl-CoA: step 1/1.</text>
</comment>
<dbReference type="InterPro" id="IPR005482">
    <property type="entry name" value="Biotin_COase_C"/>
</dbReference>
<keyword evidence="13" id="KW-0444">Lipid biosynthesis</keyword>
<dbReference type="SMART" id="SM00878">
    <property type="entry name" value="Biotin_carb_C"/>
    <property type="match status" value="1"/>
</dbReference>
<dbReference type="UniPathway" id="UPA00655">
    <property type="reaction ID" value="UER00711"/>
</dbReference>
<evidence type="ECO:0000256" key="12">
    <source>
        <dbReference type="PROSITE-ProRule" id="PRU00409"/>
    </source>
</evidence>
<organism evidence="16 17">
    <name type="scientific">Anaerocolumna jejuensis DSM 15929</name>
    <dbReference type="NCBI Taxonomy" id="1121322"/>
    <lineage>
        <taxon>Bacteria</taxon>
        <taxon>Bacillati</taxon>
        <taxon>Bacillota</taxon>
        <taxon>Clostridia</taxon>
        <taxon>Lachnospirales</taxon>
        <taxon>Lachnospiraceae</taxon>
        <taxon>Anaerocolumna</taxon>
    </lineage>
</organism>
<dbReference type="FunFam" id="3.40.50.20:FF:000010">
    <property type="entry name" value="Propionyl-CoA carboxylase subunit alpha"/>
    <property type="match status" value="1"/>
</dbReference>
<comment type="function">
    <text evidence="1 13">This protein is a component of the acetyl coenzyme A carboxylase complex; first, biotin carboxylase catalyzes the carboxylation of the carrier protein and then the transcarboxylase transfers the carboxyl group to form malonyl-CoA.</text>
</comment>
<feature type="domain" description="Biotin carboxylation" evidence="15">
    <location>
        <begin position="4"/>
        <end position="449"/>
    </location>
</feature>
<dbReference type="InterPro" id="IPR011054">
    <property type="entry name" value="Rudment_hybrid_motif"/>
</dbReference>
<keyword evidence="17" id="KW-1185">Reference proteome</keyword>
<keyword evidence="9" id="KW-0460">Magnesium</keyword>
<dbReference type="Proteomes" id="UP000184386">
    <property type="component" value="Unassembled WGS sequence"/>
</dbReference>
<evidence type="ECO:0000259" key="14">
    <source>
        <dbReference type="PROSITE" id="PS50975"/>
    </source>
</evidence>
<gene>
    <name evidence="16" type="ORF">SAMN02745136_01972</name>
</gene>
<keyword evidence="13" id="KW-0275">Fatty acid biosynthesis</keyword>
<dbReference type="InterPro" id="IPR004549">
    <property type="entry name" value="Acetyl_CoA_COase_biotin_COase"/>
</dbReference>
<dbReference type="PANTHER" id="PTHR48095:SF2">
    <property type="entry name" value="BIOTIN CARBOXYLASE, CHLOROPLASTIC"/>
    <property type="match status" value="1"/>
</dbReference>
<evidence type="ECO:0000256" key="6">
    <source>
        <dbReference type="ARBA" id="ARBA00022723"/>
    </source>
</evidence>
<name>A0A1M6QPJ2_9FIRM</name>
<dbReference type="PANTHER" id="PTHR48095">
    <property type="entry name" value="PYRUVATE CARBOXYLASE SUBUNIT A"/>
    <property type="match status" value="1"/>
</dbReference>
<dbReference type="NCBIfam" id="NF004085">
    <property type="entry name" value="PRK05586.1"/>
    <property type="match status" value="1"/>
</dbReference>
<protein>
    <recommendedName>
        <fullName evidence="4 13">Biotin carboxylase</fullName>
        <ecNumber evidence="4 13">6.3.4.14</ecNumber>
    </recommendedName>
    <alternativeName>
        <fullName evidence="13">Acetyl-coenzyme A carboxylase biotin carboxylase subunit A</fullName>
    </alternativeName>
</protein>
<dbReference type="InterPro" id="IPR051602">
    <property type="entry name" value="ACC_Biotin_Carboxylase"/>
</dbReference>
<dbReference type="InterPro" id="IPR005481">
    <property type="entry name" value="BC-like_N"/>
</dbReference>
<dbReference type="NCBIfam" id="TIGR00514">
    <property type="entry name" value="accC"/>
    <property type="match status" value="1"/>
</dbReference>
<proteinExistence type="predicted"/>
<comment type="subunit">
    <text evidence="3 13">Acetyl-CoA carboxylase is a heterohexamer of biotin carboxyl carrier protein, biotin carboxylase and the two subunits of carboxyl transferase in a 2:2 complex.</text>
</comment>
<keyword evidence="13" id="KW-0443">Lipid metabolism</keyword>
<evidence type="ECO:0000256" key="10">
    <source>
        <dbReference type="ARBA" id="ARBA00023267"/>
    </source>
</evidence>
<dbReference type="EC" id="6.3.4.14" evidence="4 13"/>
<dbReference type="Pfam" id="PF00289">
    <property type="entry name" value="Biotin_carb_N"/>
    <property type="match status" value="1"/>
</dbReference>
<keyword evidence="6" id="KW-0479">Metal-binding</keyword>
<evidence type="ECO:0000256" key="2">
    <source>
        <dbReference type="ARBA" id="ARBA00004956"/>
    </source>
</evidence>
<feature type="domain" description="ATP-grasp" evidence="14">
    <location>
        <begin position="123"/>
        <end position="320"/>
    </location>
</feature>
<evidence type="ECO:0000256" key="13">
    <source>
        <dbReference type="RuleBase" id="RU365063"/>
    </source>
</evidence>
<dbReference type="GO" id="GO:0046872">
    <property type="term" value="F:metal ion binding"/>
    <property type="evidence" value="ECO:0007669"/>
    <property type="project" value="UniProtKB-KW"/>
</dbReference>
<keyword evidence="8 12" id="KW-0067">ATP-binding</keyword>
<dbReference type="GO" id="GO:2001295">
    <property type="term" value="P:malonyl-CoA biosynthetic process"/>
    <property type="evidence" value="ECO:0007669"/>
    <property type="project" value="UniProtKB-UniPathway"/>
</dbReference>
<dbReference type="PROSITE" id="PS00867">
    <property type="entry name" value="CPSASE_2"/>
    <property type="match status" value="1"/>
</dbReference>
<dbReference type="OrthoDB" id="9807469at2"/>
<keyword evidence="10 13" id="KW-0092">Biotin</keyword>
<dbReference type="GO" id="GO:0006633">
    <property type="term" value="P:fatty acid biosynthetic process"/>
    <property type="evidence" value="ECO:0007669"/>
    <property type="project" value="UniProtKB-KW"/>
</dbReference>
<keyword evidence="7 12" id="KW-0547">Nucleotide-binding</keyword>